<dbReference type="AlphaFoldDB" id="A0ABD2AAJ7"/>
<dbReference type="Proteomes" id="UP001607302">
    <property type="component" value="Unassembled WGS sequence"/>
</dbReference>
<comment type="caution">
    <text evidence="1">The sequence shown here is derived from an EMBL/GenBank/DDBJ whole genome shotgun (WGS) entry which is preliminary data.</text>
</comment>
<accession>A0ABD2AAJ7</accession>
<reference evidence="1 2" key="1">
    <citation type="journal article" date="2024" name="Ann. Entomol. Soc. Am.">
        <title>Genomic analyses of the southern and eastern yellowjacket wasps (Hymenoptera: Vespidae) reveal evolutionary signatures of social life.</title>
        <authorList>
            <person name="Catto M.A."/>
            <person name="Caine P.B."/>
            <person name="Orr S.E."/>
            <person name="Hunt B.G."/>
            <person name="Goodisman M.A.D."/>
        </authorList>
    </citation>
    <scope>NUCLEOTIDE SEQUENCE [LARGE SCALE GENOMIC DNA]</scope>
    <source>
        <strain evidence="1">233</strain>
        <tissue evidence="1">Head and thorax</tissue>
    </source>
</reference>
<name>A0ABD2AAJ7_VESSQ</name>
<evidence type="ECO:0000313" key="2">
    <source>
        <dbReference type="Proteomes" id="UP001607302"/>
    </source>
</evidence>
<evidence type="ECO:0000313" key="1">
    <source>
        <dbReference type="EMBL" id="KAL2717647.1"/>
    </source>
</evidence>
<proteinExistence type="predicted"/>
<dbReference type="EMBL" id="JAUDFV010000153">
    <property type="protein sequence ID" value="KAL2717647.1"/>
    <property type="molecule type" value="Genomic_DNA"/>
</dbReference>
<sequence length="127" mass="14543">MRSVSTRVSNVIVGPKRDIPRAILAPNCANIAAFERSIKSKKKNNASLSKMLRPKFTTLDVNTTLEKIINKPAIPAHKKTIDNIYIYLFKFYISVKHQHHEFAHFQYPCSTYKLLGSMLLRLPLTDD</sequence>
<organism evidence="1 2">
    <name type="scientific">Vespula squamosa</name>
    <name type="common">Southern yellow jacket</name>
    <name type="synonym">Wasp</name>
    <dbReference type="NCBI Taxonomy" id="30214"/>
    <lineage>
        <taxon>Eukaryota</taxon>
        <taxon>Metazoa</taxon>
        <taxon>Ecdysozoa</taxon>
        <taxon>Arthropoda</taxon>
        <taxon>Hexapoda</taxon>
        <taxon>Insecta</taxon>
        <taxon>Pterygota</taxon>
        <taxon>Neoptera</taxon>
        <taxon>Endopterygota</taxon>
        <taxon>Hymenoptera</taxon>
        <taxon>Apocrita</taxon>
        <taxon>Aculeata</taxon>
        <taxon>Vespoidea</taxon>
        <taxon>Vespidae</taxon>
        <taxon>Vespinae</taxon>
        <taxon>Vespula</taxon>
    </lineage>
</organism>
<protein>
    <submittedName>
        <fullName evidence="1">Uncharacterized protein</fullName>
    </submittedName>
</protein>
<keyword evidence="2" id="KW-1185">Reference proteome</keyword>
<gene>
    <name evidence="1" type="ORF">V1478_013347</name>
</gene>